<organism evidence="20 21">
    <name type="scientific">Penicillium salamii</name>
    <dbReference type="NCBI Taxonomy" id="1612424"/>
    <lineage>
        <taxon>Eukaryota</taxon>
        <taxon>Fungi</taxon>
        <taxon>Dikarya</taxon>
        <taxon>Ascomycota</taxon>
        <taxon>Pezizomycotina</taxon>
        <taxon>Eurotiomycetes</taxon>
        <taxon>Eurotiomycetidae</taxon>
        <taxon>Eurotiales</taxon>
        <taxon>Aspergillaceae</taxon>
        <taxon>Penicillium</taxon>
    </lineage>
</organism>
<feature type="binding site" evidence="16">
    <location>
        <position position="186"/>
    </location>
    <ligand>
        <name>Mg(2+)</name>
        <dbReference type="ChEBI" id="CHEBI:18420"/>
        <note>catalytic</note>
    </ligand>
</feature>
<dbReference type="InterPro" id="IPR044925">
    <property type="entry name" value="His-Me_finger_sf"/>
</dbReference>
<dbReference type="PROSITE" id="PS01070">
    <property type="entry name" value="NUCLEASE_NON_SPEC"/>
    <property type="match status" value="1"/>
</dbReference>
<keyword evidence="7 16" id="KW-0479">Metal-binding</keyword>
<evidence type="ECO:0000256" key="5">
    <source>
        <dbReference type="ARBA" id="ARBA00011738"/>
    </source>
</evidence>
<evidence type="ECO:0000256" key="16">
    <source>
        <dbReference type="PIRSR" id="PIRSR640255-2"/>
    </source>
</evidence>
<comment type="cofactor">
    <cofactor evidence="2 17">
        <name>Mg(2+)</name>
        <dbReference type="ChEBI" id="CHEBI:18420"/>
    </cofactor>
</comment>
<dbReference type="GO" id="GO:0003676">
    <property type="term" value="F:nucleic acid binding"/>
    <property type="evidence" value="ECO:0007669"/>
    <property type="project" value="InterPro"/>
</dbReference>
<gene>
    <name evidence="20" type="ORF">PSALAMII_LOCUS4997</name>
</gene>
<evidence type="ECO:0000256" key="15">
    <source>
        <dbReference type="PIRSR" id="PIRSR640255-1"/>
    </source>
</evidence>
<dbReference type="GO" id="GO:0005634">
    <property type="term" value="C:nucleus"/>
    <property type="evidence" value="ECO:0007669"/>
    <property type="project" value="UniProtKB-ARBA"/>
</dbReference>
<feature type="active site" description="Proton acceptor" evidence="15">
    <location>
        <position position="154"/>
    </location>
</feature>
<dbReference type="GO" id="GO:0000014">
    <property type="term" value="F:single-stranded DNA endodeoxyribonuclease activity"/>
    <property type="evidence" value="ECO:0007669"/>
    <property type="project" value="TreeGrafter"/>
</dbReference>
<feature type="domain" description="ENPP1-3/EXOG-like endonuclease/phosphodiesterase" evidence="18">
    <location>
        <begin position="88"/>
        <end position="306"/>
    </location>
</feature>
<dbReference type="InterPro" id="IPR001604">
    <property type="entry name" value="Endo_G_ENPP1-like_dom"/>
</dbReference>
<evidence type="ECO:0000256" key="11">
    <source>
        <dbReference type="ARBA" id="ARBA00022842"/>
    </source>
</evidence>
<dbReference type="InterPro" id="IPR018524">
    <property type="entry name" value="DNA/RNA_endonuclease_AS"/>
</dbReference>
<dbReference type="Gene3D" id="3.40.570.10">
    <property type="entry name" value="Extracellular Endonuclease, subunit A"/>
    <property type="match status" value="1"/>
</dbReference>
<dbReference type="SUPFAM" id="SSF54060">
    <property type="entry name" value="His-Me finger endonucleases"/>
    <property type="match status" value="1"/>
</dbReference>
<evidence type="ECO:0000256" key="10">
    <source>
        <dbReference type="ARBA" id="ARBA00022801"/>
    </source>
</evidence>
<dbReference type="PANTHER" id="PTHR13966:SF5">
    <property type="entry name" value="ENDONUCLEASE G, MITOCHONDRIAL"/>
    <property type="match status" value="1"/>
</dbReference>
<dbReference type="InterPro" id="IPR020821">
    <property type="entry name" value="ENPP1-3/EXOG-like_nuc-like"/>
</dbReference>
<evidence type="ECO:0000256" key="6">
    <source>
        <dbReference type="ARBA" id="ARBA00022722"/>
    </source>
</evidence>
<dbReference type="GO" id="GO:0006401">
    <property type="term" value="P:RNA catabolic process"/>
    <property type="evidence" value="ECO:0007669"/>
    <property type="project" value="UniProtKB-ARBA"/>
</dbReference>
<dbReference type="Proteomes" id="UP001152646">
    <property type="component" value="Unassembled WGS sequence"/>
</dbReference>
<dbReference type="InterPro" id="IPR040255">
    <property type="entry name" value="Non-specific_endonuclease"/>
</dbReference>
<dbReference type="GO" id="GO:0005743">
    <property type="term" value="C:mitochondrial inner membrane"/>
    <property type="evidence" value="ECO:0007669"/>
    <property type="project" value="UniProtKB-SubCell"/>
</dbReference>
<evidence type="ECO:0000256" key="13">
    <source>
        <dbReference type="ARBA" id="ARBA00023136"/>
    </source>
</evidence>
<dbReference type="AlphaFoldDB" id="A0A9W4J5W9"/>
<dbReference type="SMART" id="SM00892">
    <property type="entry name" value="Endonuclease_NS"/>
    <property type="match status" value="1"/>
</dbReference>
<dbReference type="SMART" id="SM00477">
    <property type="entry name" value="NUC"/>
    <property type="match status" value="1"/>
</dbReference>
<keyword evidence="14" id="KW-0464">Manganese</keyword>
<comment type="subcellular location">
    <subcellularLocation>
        <location evidence="3">Mitochondrion inner membrane</location>
    </subcellularLocation>
</comment>
<dbReference type="GO" id="GO:0004521">
    <property type="term" value="F:RNA endonuclease activity"/>
    <property type="evidence" value="ECO:0007669"/>
    <property type="project" value="TreeGrafter"/>
</dbReference>
<keyword evidence="10 17" id="KW-0378">Hydrolase</keyword>
<evidence type="ECO:0000256" key="1">
    <source>
        <dbReference type="ARBA" id="ARBA00001936"/>
    </source>
</evidence>
<keyword evidence="13" id="KW-0472">Membrane</keyword>
<dbReference type="FunFam" id="3.40.570.10:FF:000004">
    <property type="entry name" value="Nuclease 1, mitochondrial"/>
    <property type="match status" value="1"/>
</dbReference>
<comment type="similarity">
    <text evidence="4 17">Belongs to the DNA/RNA non-specific endonuclease family.</text>
</comment>
<evidence type="ECO:0000313" key="20">
    <source>
        <dbReference type="EMBL" id="CAG8371728.1"/>
    </source>
</evidence>
<dbReference type="PANTHER" id="PTHR13966">
    <property type="entry name" value="ENDONUCLEASE RELATED"/>
    <property type="match status" value="1"/>
</dbReference>
<evidence type="ECO:0000256" key="7">
    <source>
        <dbReference type="ARBA" id="ARBA00022723"/>
    </source>
</evidence>
<name>A0A9W4J5W9_9EURO</name>
<evidence type="ECO:0000259" key="19">
    <source>
        <dbReference type="SMART" id="SM00892"/>
    </source>
</evidence>
<evidence type="ECO:0000256" key="17">
    <source>
        <dbReference type="RuleBase" id="RU366055"/>
    </source>
</evidence>
<keyword evidence="8 17" id="KW-0255">Endonuclease</keyword>
<evidence type="ECO:0000256" key="14">
    <source>
        <dbReference type="ARBA" id="ARBA00023211"/>
    </source>
</evidence>
<evidence type="ECO:0000256" key="2">
    <source>
        <dbReference type="ARBA" id="ARBA00001946"/>
    </source>
</evidence>
<keyword evidence="9" id="KW-0999">Mitochondrion inner membrane</keyword>
<evidence type="ECO:0000256" key="8">
    <source>
        <dbReference type="ARBA" id="ARBA00022759"/>
    </source>
</evidence>
<dbReference type="InterPro" id="IPR044929">
    <property type="entry name" value="DNA/RNA_non-sp_Endonuclease_sf"/>
</dbReference>
<evidence type="ECO:0000256" key="3">
    <source>
        <dbReference type="ARBA" id="ARBA00004273"/>
    </source>
</evidence>
<dbReference type="GO" id="GO:0006309">
    <property type="term" value="P:apoptotic DNA fragmentation"/>
    <property type="evidence" value="ECO:0007669"/>
    <property type="project" value="TreeGrafter"/>
</dbReference>
<feature type="domain" description="DNA/RNA non-specific endonuclease/pyrophosphatase/phosphodiesterase" evidence="19">
    <location>
        <begin position="70"/>
        <end position="306"/>
    </location>
</feature>
<evidence type="ECO:0000256" key="12">
    <source>
        <dbReference type="ARBA" id="ARBA00023128"/>
    </source>
</evidence>
<dbReference type="GO" id="GO:0046872">
    <property type="term" value="F:metal ion binding"/>
    <property type="evidence" value="ECO:0007669"/>
    <property type="project" value="UniProtKB-KW"/>
</dbReference>
<comment type="cofactor">
    <cofactor evidence="1">
        <name>Mn(2+)</name>
        <dbReference type="ChEBI" id="CHEBI:29035"/>
    </cofactor>
</comment>
<evidence type="ECO:0000256" key="4">
    <source>
        <dbReference type="ARBA" id="ARBA00010052"/>
    </source>
</evidence>
<keyword evidence="6 17" id="KW-0540">Nuclease</keyword>
<proteinExistence type="inferred from homology"/>
<dbReference type="OrthoDB" id="5418055at2759"/>
<dbReference type="Pfam" id="PF01223">
    <property type="entry name" value="Endonuclease_NS"/>
    <property type="match status" value="1"/>
</dbReference>
<evidence type="ECO:0000256" key="9">
    <source>
        <dbReference type="ARBA" id="ARBA00022792"/>
    </source>
</evidence>
<comment type="caution">
    <text evidence="20">The sequence shown here is derived from an EMBL/GenBank/DDBJ whole genome shotgun (WGS) entry which is preliminary data.</text>
</comment>
<comment type="subunit">
    <text evidence="5">Homodimer.</text>
</comment>
<keyword evidence="12" id="KW-0496">Mitochondrion</keyword>
<dbReference type="CDD" id="cd00091">
    <property type="entry name" value="NUC"/>
    <property type="match status" value="1"/>
</dbReference>
<evidence type="ECO:0000259" key="18">
    <source>
        <dbReference type="SMART" id="SM00477"/>
    </source>
</evidence>
<evidence type="ECO:0000313" key="21">
    <source>
        <dbReference type="Proteomes" id="UP001152646"/>
    </source>
</evidence>
<accession>A0A9W4J5W9</accession>
<sequence length="333" mass="36788">MSRAKISAIGLASATVGASGALLYHSYSDGSKPKNAAAVPPAPGISTKALPVQTSAPLQIFPASSDLVSLNHNGILKYGSPGPVLDELKSLALWGAYDRRTRNPWWVAEHITSESVARSDAKRNNSAFSEDKTIPLAFRARLKDYSHSGYDRGHQVPAANANWSQQAMDDTFKLTNMCPQVGEGFNRHYWSRFENFCRNLTQKYPSVRIVTGPLYLPKKDDEGKWRVSYEVIGDPPNVSVPTHFFKIIFAENEDTTNEDTSKVAVGAFVLPNASIDNKKLLADFEVDIEIVERASGLQFAEQLALERRKRLCGEVKCDVSVRNFREASAKPKL</sequence>
<keyword evidence="11" id="KW-0460">Magnesium</keyword>
<dbReference type="EMBL" id="CAJVPA010000182">
    <property type="protein sequence ID" value="CAG8371728.1"/>
    <property type="molecule type" value="Genomic_DNA"/>
</dbReference>
<dbReference type="EC" id="3.1.30.-" evidence="17"/>
<protein>
    <recommendedName>
        <fullName evidence="17">Endonuclease</fullName>
        <ecNumber evidence="17">3.1.30.-</ecNumber>
    </recommendedName>
</protein>
<reference evidence="20" key="1">
    <citation type="submission" date="2021-07" db="EMBL/GenBank/DDBJ databases">
        <authorList>
            <person name="Branca A.L. A."/>
        </authorList>
    </citation>
    <scope>NUCLEOTIDE SEQUENCE</scope>
</reference>